<keyword evidence="5" id="KW-0456">Lyase</keyword>
<dbReference type="Gene3D" id="3.20.20.120">
    <property type="entry name" value="Enolase-like C-terminal domain"/>
    <property type="match status" value="1"/>
</dbReference>
<dbReference type="PANTHER" id="PTHR11902">
    <property type="entry name" value="ENOLASE"/>
    <property type="match status" value="1"/>
</dbReference>
<feature type="domain" description="Enolase C-terminal TIM barrel" evidence="7">
    <location>
        <begin position="49"/>
        <end position="194"/>
    </location>
</feature>
<organism evidence="8 9">
    <name type="scientific">Microtus ochrogaster</name>
    <name type="common">Prairie vole</name>
    <dbReference type="NCBI Taxonomy" id="79684"/>
    <lineage>
        <taxon>Eukaryota</taxon>
        <taxon>Metazoa</taxon>
        <taxon>Chordata</taxon>
        <taxon>Craniata</taxon>
        <taxon>Vertebrata</taxon>
        <taxon>Euteleostomi</taxon>
        <taxon>Mammalia</taxon>
        <taxon>Eutheria</taxon>
        <taxon>Euarchontoglires</taxon>
        <taxon>Glires</taxon>
        <taxon>Rodentia</taxon>
        <taxon>Myomorpha</taxon>
        <taxon>Muroidea</taxon>
        <taxon>Cricetidae</taxon>
        <taxon>Arvicolinae</taxon>
        <taxon>Microtus</taxon>
    </lineage>
</organism>
<dbReference type="InterPro" id="IPR020810">
    <property type="entry name" value="Enolase_C"/>
</dbReference>
<dbReference type="GO" id="GO:0004634">
    <property type="term" value="F:phosphopyruvate hydratase activity"/>
    <property type="evidence" value="ECO:0007669"/>
    <property type="project" value="UniProtKB-EC"/>
</dbReference>
<keyword evidence="4" id="KW-0324">Glycolysis</keyword>
<dbReference type="GO" id="GO:0000015">
    <property type="term" value="C:phosphopyruvate hydratase complex"/>
    <property type="evidence" value="ECO:0007669"/>
    <property type="project" value="InterPro"/>
</dbReference>
<dbReference type="EC" id="4.2.1.11" evidence="3"/>
<evidence type="ECO:0000259" key="7">
    <source>
        <dbReference type="SMART" id="SM01192"/>
    </source>
</evidence>
<evidence type="ECO:0000313" key="9">
    <source>
        <dbReference type="Proteomes" id="UP000710432"/>
    </source>
</evidence>
<proteinExistence type="inferred from homology"/>
<dbReference type="SUPFAM" id="SSF51604">
    <property type="entry name" value="Enolase C-terminal domain-like"/>
    <property type="match status" value="1"/>
</dbReference>
<evidence type="ECO:0000256" key="5">
    <source>
        <dbReference type="ARBA" id="ARBA00023239"/>
    </source>
</evidence>
<evidence type="ECO:0000256" key="6">
    <source>
        <dbReference type="ARBA" id="ARBA00031125"/>
    </source>
</evidence>
<gene>
    <name evidence="8" type="ORF">LTLLF_103655</name>
</gene>
<dbReference type="SMART" id="SM01192">
    <property type="entry name" value="Enolase_C"/>
    <property type="match status" value="1"/>
</dbReference>
<comment type="caution">
    <text evidence="8">The sequence shown here is derived from an EMBL/GenBank/DDBJ whole genome shotgun (WGS) entry which is preliminary data.</text>
</comment>
<dbReference type="InterPro" id="IPR000941">
    <property type="entry name" value="Enolase"/>
</dbReference>
<protein>
    <recommendedName>
        <fullName evidence="3">phosphopyruvate hydratase</fullName>
        <ecNumber evidence="3">4.2.1.11</ecNumber>
    </recommendedName>
    <alternativeName>
        <fullName evidence="6">2-phospho-D-glycerate hydro-lyase</fullName>
    </alternativeName>
</protein>
<comment type="pathway">
    <text evidence="1">Carbohydrate degradation; glycolysis; pyruvate from D-glyceraldehyde 3-phosphate: step 4/5.</text>
</comment>
<dbReference type="Pfam" id="PF00113">
    <property type="entry name" value="Enolase_C"/>
    <property type="match status" value="1"/>
</dbReference>
<dbReference type="InterPro" id="IPR036849">
    <property type="entry name" value="Enolase-like_C_sf"/>
</dbReference>
<dbReference type="Proteomes" id="UP000710432">
    <property type="component" value="Unassembled WGS sequence"/>
</dbReference>
<sequence length="194" mass="21573">MTGMDSTEYKSKFVANAVLGVPWAACKAGTTEKGVSLYYHIADFTSNPDVILSVSAFIAVNRGSHTENKLAMQEFIIFPVGVSSCWEAVRIGAEVYNHLKNIIKEKYGKEATNVSGEGSMDMAVFEFFRSGKYDLDFKSPDGSSRHIIPDQLADLQRIQVVSFHQLLCWTKMPSLMEQKCCASLASRYSTVFRS</sequence>
<evidence type="ECO:0000256" key="2">
    <source>
        <dbReference type="ARBA" id="ARBA00009604"/>
    </source>
</evidence>
<accession>A0A8J6GLC3</accession>
<dbReference type="GO" id="GO:0000287">
    <property type="term" value="F:magnesium ion binding"/>
    <property type="evidence" value="ECO:0007669"/>
    <property type="project" value="InterPro"/>
</dbReference>
<comment type="similarity">
    <text evidence="2">Belongs to the enolase family.</text>
</comment>
<name>A0A8J6GLC3_MICOH</name>
<dbReference type="UniPathway" id="UPA00109">
    <property type="reaction ID" value="UER00187"/>
</dbReference>
<dbReference type="PANTHER" id="PTHR11902:SF55">
    <property type="entry name" value="ALPHA-ENOLASE"/>
    <property type="match status" value="1"/>
</dbReference>
<evidence type="ECO:0000313" key="8">
    <source>
        <dbReference type="EMBL" id="KAH0512803.1"/>
    </source>
</evidence>
<evidence type="ECO:0000256" key="4">
    <source>
        <dbReference type="ARBA" id="ARBA00023152"/>
    </source>
</evidence>
<dbReference type="InterPro" id="IPR029017">
    <property type="entry name" value="Enolase-like_N"/>
</dbReference>
<evidence type="ECO:0000256" key="1">
    <source>
        <dbReference type="ARBA" id="ARBA00005031"/>
    </source>
</evidence>
<reference evidence="8" key="1">
    <citation type="submission" date="2020-03" db="EMBL/GenBank/DDBJ databases">
        <title>Studies in the Genomics of Life Span.</title>
        <authorList>
            <person name="Glass D."/>
        </authorList>
    </citation>
    <scope>NUCLEOTIDE SEQUENCE</scope>
    <source>
        <strain evidence="8">LTLLF</strain>
        <tissue evidence="8">Muscle</tissue>
    </source>
</reference>
<dbReference type="SUPFAM" id="SSF54826">
    <property type="entry name" value="Enolase N-terminal domain-like"/>
    <property type="match status" value="1"/>
</dbReference>
<dbReference type="GO" id="GO:0006096">
    <property type="term" value="P:glycolytic process"/>
    <property type="evidence" value="ECO:0007669"/>
    <property type="project" value="UniProtKB-UniPathway"/>
</dbReference>
<dbReference type="EMBL" id="JAATJU010021751">
    <property type="protein sequence ID" value="KAH0512803.1"/>
    <property type="molecule type" value="Genomic_DNA"/>
</dbReference>
<dbReference type="AlphaFoldDB" id="A0A8J6GLC3"/>
<dbReference type="PRINTS" id="PR00148">
    <property type="entry name" value="ENOLASE"/>
</dbReference>
<evidence type="ECO:0000256" key="3">
    <source>
        <dbReference type="ARBA" id="ARBA00012058"/>
    </source>
</evidence>